<dbReference type="HAMAP" id="MF_00048">
    <property type="entry name" value="UPF0102"/>
    <property type="match status" value="1"/>
</dbReference>
<dbReference type="PANTHER" id="PTHR34039">
    <property type="entry name" value="UPF0102 PROTEIN YRAN"/>
    <property type="match status" value="1"/>
</dbReference>
<dbReference type="Gene3D" id="3.40.1350.10">
    <property type="match status" value="1"/>
</dbReference>
<proteinExistence type="inferred from homology"/>
<accession>A0A382E787</accession>
<dbReference type="InterPro" id="IPR011856">
    <property type="entry name" value="tRNA_endonuc-like_dom_sf"/>
</dbReference>
<dbReference type="PANTHER" id="PTHR34039:SF1">
    <property type="entry name" value="UPF0102 PROTEIN YRAN"/>
    <property type="match status" value="1"/>
</dbReference>
<name>A0A382E787_9ZZZZ</name>
<reference evidence="1" key="1">
    <citation type="submission" date="2018-05" db="EMBL/GenBank/DDBJ databases">
        <authorList>
            <person name="Lanie J.A."/>
            <person name="Ng W.-L."/>
            <person name="Kazmierczak K.M."/>
            <person name="Andrzejewski T.M."/>
            <person name="Davidsen T.M."/>
            <person name="Wayne K.J."/>
            <person name="Tettelin H."/>
            <person name="Glass J.I."/>
            <person name="Rusch D."/>
            <person name="Podicherti R."/>
            <person name="Tsui H.-C.T."/>
            <person name="Winkler M.E."/>
        </authorList>
    </citation>
    <scope>NUCLEOTIDE SEQUENCE</scope>
</reference>
<dbReference type="InterPro" id="IPR003509">
    <property type="entry name" value="UPF0102_YraN-like"/>
</dbReference>
<dbReference type="GO" id="GO:0003676">
    <property type="term" value="F:nucleic acid binding"/>
    <property type="evidence" value="ECO:0007669"/>
    <property type="project" value="InterPro"/>
</dbReference>
<organism evidence="1">
    <name type="scientific">marine metagenome</name>
    <dbReference type="NCBI Taxonomy" id="408172"/>
    <lineage>
        <taxon>unclassified sequences</taxon>
        <taxon>metagenomes</taxon>
        <taxon>ecological metagenomes</taxon>
    </lineage>
</organism>
<dbReference type="InterPro" id="IPR011335">
    <property type="entry name" value="Restrct_endonuc-II-like"/>
</dbReference>
<gene>
    <name evidence="1" type="ORF">METZ01_LOCUS199056</name>
</gene>
<dbReference type="EMBL" id="UINC01042920">
    <property type="protein sequence ID" value="SVB46202.1"/>
    <property type="molecule type" value="Genomic_DNA"/>
</dbReference>
<dbReference type="NCBIfam" id="TIGR00252">
    <property type="entry name" value="YraN family protein"/>
    <property type="match status" value="1"/>
</dbReference>
<dbReference type="NCBIfam" id="NF009150">
    <property type="entry name" value="PRK12497.1-3"/>
    <property type="match status" value="1"/>
</dbReference>
<dbReference type="Pfam" id="PF02021">
    <property type="entry name" value="UPF0102"/>
    <property type="match status" value="1"/>
</dbReference>
<sequence length="142" mass="16185">MSLWRTVKRALGLQHEPEHLRRGRIGETAARRHLKRAGLKFLTANYRTKSSEIDLVFRDGDCLVFVEVKARTEGGWTRPAAAVDQRKRGLLGQAAKGYLRRLGSPETKFRFDIVEVLLLDGDVSEVRHLPNAFPLTRTKRHA</sequence>
<dbReference type="SUPFAM" id="SSF52980">
    <property type="entry name" value="Restriction endonuclease-like"/>
    <property type="match status" value="1"/>
</dbReference>
<evidence type="ECO:0000313" key="1">
    <source>
        <dbReference type="EMBL" id="SVB46202.1"/>
    </source>
</evidence>
<protein>
    <submittedName>
        <fullName evidence="1">Uncharacterized protein</fullName>
    </submittedName>
</protein>
<dbReference type="AlphaFoldDB" id="A0A382E787"/>